<dbReference type="GO" id="GO:0102559">
    <property type="term" value="F:peptide chain release factor N(5)-glutamine methyltransferase activity"/>
    <property type="evidence" value="ECO:0007669"/>
    <property type="project" value="UniProtKB-EC"/>
</dbReference>
<feature type="binding site" evidence="5">
    <location>
        <begin position="137"/>
        <end position="141"/>
    </location>
    <ligand>
        <name>S-adenosyl-L-methionine</name>
        <dbReference type="ChEBI" id="CHEBI:59789"/>
    </ligand>
</feature>
<dbReference type="NCBIfam" id="TIGR00536">
    <property type="entry name" value="hemK_fam"/>
    <property type="match status" value="1"/>
</dbReference>
<dbReference type="Pfam" id="PF17827">
    <property type="entry name" value="PrmC_N"/>
    <property type="match status" value="1"/>
</dbReference>
<feature type="domain" description="Release factor glutamine methyltransferase N-terminal" evidence="7">
    <location>
        <begin position="25"/>
        <end position="91"/>
    </location>
</feature>
<dbReference type="PANTHER" id="PTHR18895:SF74">
    <property type="entry name" value="MTRF1L RELEASE FACTOR GLUTAMINE METHYLTRANSFERASE"/>
    <property type="match status" value="1"/>
</dbReference>
<evidence type="ECO:0000259" key="6">
    <source>
        <dbReference type="Pfam" id="PF05175"/>
    </source>
</evidence>
<comment type="catalytic activity">
    <reaction evidence="4 5">
        <text>L-glutaminyl-[peptide chain release factor] + S-adenosyl-L-methionine = N(5)-methyl-L-glutaminyl-[peptide chain release factor] + S-adenosyl-L-homocysteine + H(+)</text>
        <dbReference type="Rhea" id="RHEA:42896"/>
        <dbReference type="Rhea" id="RHEA-COMP:10271"/>
        <dbReference type="Rhea" id="RHEA-COMP:10272"/>
        <dbReference type="ChEBI" id="CHEBI:15378"/>
        <dbReference type="ChEBI" id="CHEBI:30011"/>
        <dbReference type="ChEBI" id="CHEBI:57856"/>
        <dbReference type="ChEBI" id="CHEBI:59789"/>
        <dbReference type="ChEBI" id="CHEBI:61891"/>
        <dbReference type="EC" id="2.1.1.297"/>
    </reaction>
</comment>
<name>A0A1G9X289_9BACI</name>
<proteinExistence type="inferred from homology"/>
<dbReference type="Proteomes" id="UP000199334">
    <property type="component" value="Unassembled WGS sequence"/>
</dbReference>
<evidence type="ECO:0000256" key="2">
    <source>
        <dbReference type="ARBA" id="ARBA00022679"/>
    </source>
</evidence>
<dbReference type="InterPro" id="IPR050320">
    <property type="entry name" value="N5-glutamine_MTase"/>
</dbReference>
<dbReference type="InterPro" id="IPR004556">
    <property type="entry name" value="HemK-like"/>
</dbReference>
<organism evidence="8 9">
    <name type="scientific">Tenuibacillus multivorans</name>
    <dbReference type="NCBI Taxonomy" id="237069"/>
    <lineage>
        <taxon>Bacteria</taxon>
        <taxon>Bacillati</taxon>
        <taxon>Bacillota</taxon>
        <taxon>Bacilli</taxon>
        <taxon>Bacillales</taxon>
        <taxon>Bacillaceae</taxon>
        <taxon>Tenuibacillus</taxon>
    </lineage>
</organism>
<dbReference type="NCBIfam" id="TIGR03534">
    <property type="entry name" value="RF_mod_PrmC"/>
    <property type="match status" value="1"/>
</dbReference>
<evidence type="ECO:0000259" key="7">
    <source>
        <dbReference type="Pfam" id="PF17827"/>
    </source>
</evidence>
<dbReference type="InterPro" id="IPR040758">
    <property type="entry name" value="PrmC_N"/>
</dbReference>
<dbReference type="InterPro" id="IPR002052">
    <property type="entry name" value="DNA_methylase_N6_adenine_CS"/>
</dbReference>
<dbReference type="Pfam" id="PF05175">
    <property type="entry name" value="MTS"/>
    <property type="match status" value="1"/>
</dbReference>
<sequence length="297" mass="33940">MRSLLKSKRKSLKKSVNNVSNTVKEARVWASSFLEKQNREPRVAELMLQHLLDVDLSEFLLKQQEELSDDVWLMYESWVMEHARTGKPLEHFTERATFYGREFWVNRDVLIPRPETEELIVAIMPHLHAGDVVVDIGTGSGIIALTIKKEMPSVRMLATDLSERALAVAKENSEQLDAEAEFFEGNFLEPIRETGEVPDVIISNPPYIPEKERSELDATVLYDPEAALFAEENGLAAYREIVEQVMQLRRLPRLVAFEIGYDQGESVPQLIKSNCPDAHVEVLQDINGKDRIVLWKN</sequence>
<dbReference type="HAMAP" id="MF_02126">
    <property type="entry name" value="RF_methyltr_PrmC"/>
    <property type="match status" value="1"/>
</dbReference>
<feature type="binding site" evidence="5">
    <location>
        <position position="204"/>
    </location>
    <ligand>
        <name>S-adenosyl-L-methionine</name>
        <dbReference type="ChEBI" id="CHEBI:59789"/>
    </ligand>
</feature>
<dbReference type="InterPro" id="IPR029063">
    <property type="entry name" value="SAM-dependent_MTases_sf"/>
</dbReference>
<keyword evidence="3 5" id="KW-0949">S-adenosyl-L-methionine</keyword>
<reference evidence="8 9" key="1">
    <citation type="submission" date="2016-10" db="EMBL/GenBank/DDBJ databases">
        <authorList>
            <person name="de Groot N.N."/>
        </authorList>
    </citation>
    <scope>NUCLEOTIDE SEQUENCE [LARGE SCALE GENOMIC DNA]</scope>
    <source>
        <strain evidence="8 9">CGMCC 1.3442</strain>
    </source>
</reference>
<dbReference type="PROSITE" id="PS00092">
    <property type="entry name" value="N6_MTASE"/>
    <property type="match status" value="1"/>
</dbReference>
<dbReference type="InterPro" id="IPR019874">
    <property type="entry name" value="RF_methyltr_PrmC"/>
</dbReference>
<accession>A0A1G9X289</accession>
<feature type="binding site" evidence="5">
    <location>
        <position position="187"/>
    </location>
    <ligand>
        <name>S-adenosyl-L-methionine</name>
        <dbReference type="ChEBI" id="CHEBI:59789"/>
    </ligand>
</feature>
<dbReference type="STRING" id="237069.SAMN05216498_0973"/>
<keyword evidence="9" id="KW-1185">Reference proteome</keyword>
<dbReference type="InterPro" id="IPR007848">
    <property type="entry name" value="Small_mtfrase_dom"/>
</dbReference>
<protein>
    <recommendedName>
        <fullName evidence="5">Release factor glutamine methyltransferase</fullName>
        <shortName evidence="5">RF MTase</shortName>
        <ecNumber evidence="5">2.1.1.297</ecNumber>
    </recommendedName>
    <alternativeName>
        <fullName evidence="5">N5-glutamine methyltransferase PrmC</fullName>
    </alternativeName>
    <alternativeName>
        <fullName evidence="5">Protein-(glutamine-N5) MTase PrmC</fullName>
    </alternativeName>
    <alternativeName>
        <fullName evidence="5">Protein-glutamine N-methyltransferase PrmC</fullName>
    </alternativeName>
</protein>
<dbReference type="EMBL" id="FNIG01000001">
    <property type="protein sequence ID" value="SDM90566.1"/>
    <property type="molecule type" value="Genomic_DNA"/>
</dbReference>
<comment type="function">
    <text evidence="5">Methylates the class 1 translation termination release factors RF1/PrfA and RF2/PrfB on the glutamine residue of the universally conserved GGQ motif.</text>
</comment>
<dbReference type="GO" id="GO:0003676">
    <property type="term" value="F:nucleic acid binding"/>
    <property type="evidence" value="ECO:0007669"/>
    <property type="project" value="InterPro"/>
</dbReference>
<dbReference type="SUPFAM" id="SSF53335">
    <property type="entry name" value="S-adenosyl-L-methionine-dependent methyltransferases"/>
    <property type="match status" value="1"/>
</dbReference>
<keyword evidence="1 5" id="KW-0489">Methyltransferase</keyword>
<dbReference type="Gene3D" id="3.40.50.150">
    <property type="entry name" value="Vaccinia Virus protein VP39"/>
    <property type="match status" value="1"/>
</dbReference>
<dbReference type="CDD" id="cd02440">
    <property type="entry name" value="AdoMet_MTases"/>
    <property type="match status" value="1"/>
</dbReference>
<dbReference type="RefSeq" id="WP_245686779.1">
    <property type="nucleotide sequence ID" value="NZ_FNIG01000001.1"/>
</dbReference>
<dbReference type="PANTHER" id="PTHR18895">
    <property type="entry name" value="HEMK METHYLTRANSFERASE"/>
    <property type="match status" value="1"/>
</dbReference>
<dbReference type="EC" id="2.1.1.297" evidence="5"/>
<feature type="domain" description="Methyltransferase small" evidence="6">
    <location>
        <begin position="119"/>
        <end position="212"/>
    </location>
</feature>
<evidence type="ECO:0000313" key="9">
    <source>
        <dbReference type="Proteomes" id="UP000199334"/>
    </source>
</evidence>
<feature type="binding site" evidence="5">
    <location>
        <position position="160"/>
    </location>
    <ligand>
        <name>S-adenosyl-L-methionine</name>
        <dbReference type="ChEBI" id="CHEBI:59789"/>
    </ligand>
</feature>
<evidence type="ECO:0000256" key="5">
    <source>
        <dbReference type="HAMAP-Rule" id="MF_02126"/>
    </source>
</evidence>
<comment type="similarity">
    <text evidence="5">Belongs to the protein N5-glutamine methyltransferase family. PrmC subfamily.</text>
</comment>
<dbReference type="GO" id="GO:0032259">
    <property type="term" value="P:methylation"/>
    <property type="evidence" value="ECO:0007669"/>
    <property type="project" value="UniProtKB-KW"/>
</dbReference>
<keyword evidence="2 5" id="KW-0808">Transferase</keyword>
<feature type="binding site" evidence="5">
    <location>
        <begin position="204"/>
        <end position="207"/>
    </location>
    <ligand>
        <name>substrate</name>
    </ligand>
</feature>
<dbReference type="AlphaFoldDB" id="A0A1G9X289"/>
<evidence type="ECO:0000256" key="1">
    <source>
        <dbReference type="ARBA" id="ARBA00022603"/>
    </source>
</evidence>
<gene>
    <name evidence="5" type="primary">prmC</name>
    <name evidence="8" type="ORF">SAMN05216498_0973</name>
</gene>
<evidence type="ECO:0000256" key="4">
    <source>
        <dbReference type="ARBA" id="ARBA00048391"/>
    </source>
</evidence>
<dbReference type="Gene3D" id="1.10.8.10">
    <property type="entry name" value="DNA helicase RuvA subunit, C-terminal domain"/>
    <property type="match status" value="1"/>
</dbReference>
<evidence type="ECO:0000256" key="3">
    <source>
        <dbReference type="ARBA" id="ARBA00022691"/>
    </source>
</evidence>
<evidence type="ECO:0000313" key="8">
    <source>
        <dbReference type="EMBL" id="SDM90566.1"/>
    </source>
</evidence>